<organism evidence="1">
    <name type="scientific">viral metagenome</name>
    <dbReference type="NCBI Taxonomy" id="1070528"/>
    <lineage>
        <taxon>unclassified sequences</taxon>
        <taxon>metagenomes</taxon>
        <taxon>organismal metagenomes</taxon>
    </lineage>
</organism>
<dbReference type="EMBL" id="MT142508">
    <property type="protein sequence ID" value="QJA83328.1"/>
    <property type="molecule type" value="Genomic_DNA"/>
</dbReference>
<reference evidence="1" key="1">
    <citation type="submission" date="2020-03" db="EMBL/GenBank/DDBJ databases">
        <title>The deep terrestrial virosphere.</title>
        <authorList>
            <person name="Holmfeldt K."/>
            <person name="Nilsson E."/>
            <person name="Simone D."/>
            <person name="Lopez-Fernandez M."/>
            <person name="Wu X."/>
            <person name="de Brujin I."/>
            <person name="Lundin D."/>
            <person name="Andersson A."/>
            <person name="Bertilsson S."/>
            <person name="Dopson M."/>
        </authorList>
    </citation>
    <scope>NUCLEOTIDE SEQUENCE</scope>
    <source>
        <strain evidence="2">MM415A00294</strain>
        <strain evidence="1">MM415B00522</strain>
    </source>
</reference>
<evidence type="ECO:0000313" key="1">
    <source>
        <dbReference type="EMBL" id="QJA64316.1"/>
    </source>
</evidence>
<protein>
    <submittedName>
        <fullName evidence="1">Uncharacterized protein</fullName>
    </submittedName>
</protein>
<name>A0A6M3J368_9ZZZZ</name>
<accession>A0A6M3J368</accession>
<proteinExistence type="predicted"/>
<gene>
    <name evidence="2" type="ORF">MM415A00294_0026</name>
    <name evidence="1" type="ORF">MM415B00522_0026</name>
</gene>
<sequence>MSEKTKVKAKVAFWKDPKTLVKVDGEATLDAAVARDLISSGIAEAVVAKEKAPAE</sequence>
<dbReference type="AlphaFoldDB" id="A0A6M3J368"/>
<dbReference type="EMBL" id="MT141517">
    <property type="protein sequence ID" value="QJA64316.1"/>
    <property type="molecule type" value="Genomic_DNA"/>
</dbReference>
<evidence type="ECO:0000313" key="2">
    <source>
        <dbReference type="EMBL" id="QJA83328.1"/>
    </source>
</evidence>